<gene>
    <name evidence="1" type="ORF">CCACVL1_09017</name>
</gene>
<accession>A0A1R3IY12</accession>
<evidence type="ECO:0000313" key="1">
    <source>
        <dbReference type="EMBL" id="OMO87465.1"/>
    </source>
</evidence>
<evidence type="ECO:0000313" key="2">
    <source>
        <dbReference type="Proteomes" id="UP000188268"/>
    </source>
</evidence>
<dbReference type="EMBL" id="AWWV01009214">
    <property type="protein sequence ID" value="OMO87465.1"/>
    <property type="molecule type" value="Genomic_DNA"/>
</dbReference>
<feature type="non-terminal residue" evidence="1">
    <location>
        <position position="1"/>
    </location>
</feature>
<reference evidence="1 2" key="1">
    <citation type="submission" date="2013-09" db="EMBL/GenBank/DDBJ databases">
        <title>Corchorus capsularis genome sequencing.</title>
        <authorList>
            <person name="Alam M."/>
            <person name="Haque M.S."/>
            <person name="Islam M.S."/>
            <person name="Emdad E.M."/>
            <person name="Islam M.M."/>
            <person name="Ahmed B."/>
            <person name="Halim A."/>
            <person name="Hossen Q.M.M."/>
            <person name="Hossain M.Z."/>
            <person name="Ahmed R."/>
            <person name="Khan M.M."/>
            <person name="Islam R."/>
            <person name="Rashid M.M."/>
            <person name="Khan S.A."/>
            <person name="Rahman M.S."/>
            <person name="Alam M."/>
        </authorList>
    </citation>
    <scope>NUCLEOTIDE SEQUENCE [LARGE SCALE GENOMIC DNA]</scope>
    <source>
        <strain evidence="2">cv. CVL-1</strain>
        <tissue evidence="1">Whole seedling</tissue>
    </source>
</reference>
<name>A0A1R3IY12_COCAP</name>
<dbReference type="Proteomes" id="UP000188268">
    <property type="component" value="Unassembled WGS sequence"/>
</dbReference>
<keyword evidence="2" id="KW-1185">Reference proteome</keyword>
<protein>
    <submittedName>
        <fullName evidence="1">Uncharacterized protein</fullName>
    </submittedName>
</protein>
<sequence>LIVAKAGKERITVLASSKGHESKKCLQPS</sequence>
<proteinExistence type="predicted"/>
<comment type="caution">
    <text evidence="1">The sequence shown here is derived from an EMBL/GenBank/DDBJ whole genome shotgun (WGS) entry which is preliminary data.</text>
</comment>
<dbReference type="AlphaFoldDB" id="A0A1R3IY12"/>
<organism evidence="1 2">
    <name type="scientific">Corchorus capsularis</name>
    <name type="common">Jute</name>
    <dbReference type="NCBI Taxonomy" id="210143"/>
    <lineage>
        <taxon>Eukaryota</taxon>
        <taxon>Viridiplantae</taxon>
        <taxon>Streptophyta</taxon>
        <taxon>Embryophyta</taxon>
        <taxon>Tracheophyta</taxon>
        <taxon>Spermatophyta</taxon>
        <taxon>Magnoliopsida</taxon>
        <taxon>eudicotyledons</taxon>
        <taxon>Gunneridae</taxon>
        <taxon>Pentapetalae</taxon>
        <taxon>rosids</taxon>
        <taxon>malvids</taxon>
        <taxon>Malvales</taxon>
        <taxon>Malvaceae</taxon>
        <taxon>Grewioideae</taxon>
        <taxon>Apeibeae</taxon>
        <taxon>Corchorus</taxon>
    </lineage>
</organism>